<comment type="caution">
    <text evidence="10">The sequence shown here is derived from an EMBL/GenBank/DDBJ whole genome shotgun (WGS) entry which is preliminary data.</text>
</comment>
<evidence type="ECO:0000256" key="1">
    <source>
        <dbReference type="ARBA" id="ARBA00012513"/>
    </source>
</evidence>
<comment type="catalytic activity">
    <reaction evidence="8">
        <text>L-seryl-[protein] + ATP = O-phospho-L-seryl-[protein] + ADP + H(+)</text>
        <dbReference type="Rhea" id="RHEA:17989"/>
        <dbReference type="Rhea" id="RHEA-COMP:9863"/>
        <dbReference type="Rhea" id="RHEA-COMP:11604"/>
        <dbReference type="ChEBI" id="CHEBI:15378"/>
        <dbReference type="ChEBI" id="CHEBI:29999"/>
        <dbReference type="ChEBI" id="CHEBI:30616"/>
        <dbReference type="ChEBI" id="CHEBI:83421"/>
        <dbReference type="ChEBI" id="CHEBI:456216"/>
        <dbReference type="EC" id="2.7.11.1"/>
    </reaction>
</comment>
<dbReference type="PANTHER" id="PTHR47634">
    <property type="entry name" value="PROTEIN KINASE DOMAIN-CONTAINING PROTEIN-RELATED"/>
    <property type="match status" value="1"/>
</dbReference>
<dbReference type="GO" id="GO:0050684">
    <property type="term" value="P:regulation of mRNA processing"/>
    <property type="evidence" value="ECO:0007669"/>
    <property type="project" value="TreeGrafter"/>
</dbReference>
<accession>A0A4R0R9X9</accession>
<dbReference type="InterPro" id="IPR051334">
    <property type="entry name" value="SRPK"/>
</dbReference>
<evidence type="ECO:0000256" key="6">
    <source>
        <dbReference type="ARBA" id="ARBA00022840"/>
    </source>
</evidence>
<evidence type="ECO:0000256" key="7">
    <source>
        <dbReference type="ARBA" id="ARBA00047899"/>
    </source>
</evidence>
<evidence type="ECO:0000313" key="10">
    <source>
        <dbReference type="EMBL" id="TCD63526.1"/>
    </source>
</evidence>
<proteinExistence type="predicted"/>
<evidence type="ECO:0000256" key="8">
    <source>
        <dbReference type="ARBA" id="ARBA00048679"/>
    </source>
</evidence>
<keyword evidence="11" id="KW-1185">Reference proteome</keyword>
<dbReference type="SUPFAM" id="SSF56112">
    <property type="entry name" value="Protein kinase-like (PK-like)"/>
    <property type="match status" value="1"/>
</dbReference>
<protein>
    <recommendedName>
        <fullName evidence="1">non-specific serine/threonine protein kinase</fullName>
        <ecNumber evidence="1">2.7.11.1</ecNumber>
    </recommendedName>
</protein>
<feature type="domain" description="Protein kinase" evidence="9">
    <location>
        <begin position="1"/>
        <end position="224"/>
    </location>
</feature>
<dbReference type="GO" id="GO:0004674">
    <property type="term" value="F:protein serine/threonine kinase activity"/>
    <property type="evidence" value="ECO:0007669"/>
    <property type="project" value="UniProtKB-KW"/>
</dbReference>
<keyword evidence="6" id="KW-0067">ATP-binding</keyword>
<evidence type="ECO:0000256" key="2">
    <source>
        <dbReference type="ARBA" id="ARBA00022527"/>
    </source>
</evidence>
<dbReference type="GO" id="GO:0000245">
    <property type="term" value="P:spliceosomal complex assembly"/>
    <property type="evidence" value="ECO:0007669"/>
    <property type="project" value="TreeGrafter"/>
</dbReference>
<dbReference type="Proteomes" id="UP000292702">
    <property type="component" value="Unassembled WGS sequence"/>
</dbReference>
<dbReference type="InterPro" id="IPR011009">
    <property type="entry name" value="Kinase-like_dom_sf"/>
</dbReference>
<name>A0A4R0R9X9_9APHY</name>
<organism evidence="10 11">
    <name type="scientific">Steccherinum ochraceum</name>
    <dbReference type="NCBI Taxonomy" id="92696"/>
    <lineage>
        <taxon>Eukaryota</taxon>
        <taxon>Fungi</taxon>
        <taxon>Dikarya</taxon>
        <taxon>Basidiomycota</taxon>
        <taxon>Agaricomycotina</taxon>
        <taxon>Agaricomycetes</taxon>
        <taxon>Polyporales</taxon>
        <taxon>Steccherinaceae</taxon>
        <taxon>Steccherinum</taxon>
    </lineage>
</organism>
<dbReference type="EMBL" id="RWJN01000292">
    <property type="protein sequence ID" value="TCD63526.1"/>
    <property type="molecule type" value="Genomic_DNA"/>
</dbReference>
<dbReference type="OrthoDB" id="5979581at2759"/>
<dbReference type="STRING" id="92696.A0A4R0R9X9"/>
<evidence type="ECO:0000259" key="9">
    <source>
        <dbReference type="PROSITE" id="PS50011"/>
    </source>
</evidence>
<sequence length="228" mass="25046">MAVHLVDIGKAFEGTIPLSILKRVCRHTLLALEYLHDSYIKGESIFMSGEPLAYDDTRTISRNELQTCIFTLGDLGSAQAKSNDNRPRWVQPLASRSPEVILGTSYDTKIDIWNLACLIYEFATGEPLFDPPADGAVVHLAQIENLLGSFPSALLARSQDTVEYFDAEGETAYTLCIAIALTKLEKSKSAPDEIHVFTEFLGSALQVDPKTRSSASMLLSHPWLAGVQ</sequence>
<comment type="catalytic activity">
    <reaction evidence="7">
        <text>L-threonyl-[protein] + ATP = O-phospho-L-threonyl-[protein] + ADP + H(+)</text>
        <dbReference type="Rhea" id="RHEA:46608"/>
        <dbReference type="Rhea" id="RHEA-COMP:11060"/>
        <dbReference type="Rhea" id="RHEA-COMP:11605"/>
        <dbReference type="ChEBI" id="CHEBI:15378"/>
        <dbReference type="ChEBI" id="CHEBI:30013"/>
        <dbReference type="ChEBI" id="CHEBI:30616"/>
        <dbReference type="ChEBI" id="CHEBI:61977"/>
        <dbReference type="ChEBI" id="CHEBI:456216"/>
        <dbReference type="EC" id="2.7.11.1"/>
    </reaction>
</comment>
<keyword evidence="5" id="KW-0418">Kinase</keyword>
<evidence type="ECO:0000313" key="11">
    <source>
        <dbReference type="Proteomes" id="UP000292702"/>
    </source>
</evidence>
<dbReference type="Pfam" id="PF00069">
    <property type="entry name" value="Pkinase"/>
    <property type="match status" value="1"/>
</dbReference>
<dbReference type="InterPro" id="IPR000719">
    <property type="entry name" value="Prot_kinase_dom"/>
</dbReference>
<keyword evidence="4" id="KW-0547">Nucleotide-binding</keyword>
<dbReference type="EC" id="2.7.11.1" evidence="1"/>
<keyword evidence="2" id="KW-0723">Serine/threonine-protein kinase</keyword>
<dbReference type="Gene3D" id="1.10.510.10">
    <property type="entry name" value="Transferase(Phosphotransferase) domain 1"/>
    <property type="match status" value="1"/>
</dbReference>
<gene>
    <name evidence="10" type="ORF">EIP91_005327</name>
</gene>
<dbReference type="PROSITE" id="PS50011">
    <property type="entry name" value="PROTEIN_KINASE_DOM"/>
    <property type="match status" value="1"/>
</dbReference>
<reference evidence="10 11" key="1">
    <citation type="submission" date="2018-11" db="EMBL/GenBank/DDBJ databases">
        <title>Genome assembly of Steccherinum ochraceum LE-BIN_3174, the white-rot fungus of the Steccherinaceae family (The Residual Polyporoid clade, Polyporales, Basidiomycota).</title>
        <authorList>
            <person name="Fedorova T.V."/>
            <person name="Glazunova O.A."/>
            <person name="Landesman E.O."/>
            <person name="Moiseenko K.V."/>
            <person name="Psurtseva N.V."/>
            <person name="Savinova O.S."/>
            <person name="Shakhova N.V."/>
            <person name="Tyazhelova T.V."/>
            <person name="Vasina D.V."/>
        </authorList>
    </citation>
    <scope>NUCLEOTIDE SEQUENCE [LARGE SCALE GENOMIC DNA]</scope>
    <source>
        <strain evidence="10 11">LE-BIN_3174</strain>
    </source>
</reference>
<dbReference type="SMART" id="SM00220">
    <property type="entry name" value="S_TKc"/>
    <property type="match status" value="1"/>
</dbReference>
<keyword evidence="3" id="KW-0808">Transferase</keyword>
<evidence type="ECO:0000256" key="4">
    <source>
        <dbReference type="ARBA" id="ARBA00022741"/>
    </source>
</evidence>
<dbReference type="PANTHER" id="PTHR47634:SF9">
    <property type="entry name" value="PROTEIN KINASE DOMAIN-CONTAINING PROTEIN-RELATED"/>
    <property type="match status" value="1"/>
</dbReference>
<dbReference type="GO" id="GO:0005524">
    <property type="term" value="F:ATP binding"/>
    <property type="evidence" value="ECO:0007669"/>
    <property type="project" value="UniProtKB-KW"/>
</dbReference>
<evidence type="ECO:0000256" key="5">
    <source>
        <dbReference type="ARBA" id="ARBA00022777"/>
    </source>
</evidence>
<evidence type="ECO:0000256" key="3">
    <source>
        <dbReference type="ARBA" id="ARBA00022679"/>
    </source>
</evidence>
<dbReference type="AlphaFoldDB" id="A0A4R0R9X9"/>